<name>A0A8J8MI32_9FIRM</name>
<dbReference type="Gene3D" id="3.40.47.10">
    <property type="match status" value="1"/>
</dbReference>
<dbReference type="InterPro" id="IPR016039">
    <property type="entry name" value="Thiolase-like"/>
</dbReference>
<dbReference type="EMBL" id="CP058649">
    <property type="protein sequence ID" value="QUI21856.1"/>
    <property type="molecule type" value="Genomic_DNA"/>
</dbReference>
<gene>
    <name evidence="2" type="ORF">HZI73_05880</name>
</gene>
<dbReference type="Pfam" id="PF00109">
    <property type="entry name" value="ketoacyl-synt"/>
    <property type="match status" value="1"/>
</dbReference>
<dbReference type="Proteomes" id="UP000683246">
    <property type="component" value="Chromosome"/>
</dbReference>
<evidence type="ECO:0000313" key="2">
    <source>
        <dbReference type="EMBL" id="QUI21856.1"/>
    </source>
</evidence>
<evidence type="ECO:0000259" key="1">
    <source>
        <dbReference type="Pfam" id="PF00109"/>
    </source>
</evidence>
<accession>A0A8J8MI32</accession>
<feature type="domain" description="Beta-ketoacyl synthase-like N-terminal" evidence="1">
    <location>
        <begin position="26"/>
        <end position="140"/>
    </location>
</feature>
<evidence type="ECO:0000313" key="3">
    <source>
        <dbReference type="Proteomes" id="UP000683246"/>
    </source>
</evidence>
<keyword evidence="3" id="KW-1185">Reference proteome</keyword>
<dbReference type="KEGG" id="vpy:HZI73_05880"/>
<dbReference type="AlphaFoldDB" id="A0A8J8MI32"/>
<dbReference type="GO" id="GO:0016746">
    <property type="term" value="F:acyltransferase activity"/>
    <property type="evidence" value="ECO:0007669"/>
    <property type="project" value="InterPro"/>
</dbReference>
<sequence>MKRKVYINNCVFLREGFEEIDIVDKNIDRISRMCIISISKLMHGIENMAMNVPIFFGSAYSCLNSLHEFNKVCEKLGALRVNPSLFPNTVLNSPSCRAGIHFNMTQPIYNISNGASSGLDALGLAYMHIANGEVDNAIVSLAEEHSEIAEKIENKAFAHSSAAFYLSTQESDIEILKYDIDDASIGVVDNKQEQIHRSHGPLYQIEKLTKDEGSHGRITIEAIHGSRRTIIQIKKEG</sequence>
<protein>
    <recommendedName>
        <fullName evidence="1">Beta-ketoacyl synthase-like N-terminal domain-containing protein</fullName>
    </recommendedName>
</protein>
<dbReference type="RefSeq" id="WP_212697326.1">
    <property type="nucleotide sequence ID" value="NZ_CP058649.1"/>
</dbReference>
<organism evidence="2 3">
    <name type="scientific">Vallitalea pronyensis</name>
    <dbReference type="NCBI Taxonomy" id="1348613"/>
    <lineage>
        <taxon>Bacteria</taxon>
        <taxon>Bacillati</taxon>
        <taxon>Bacillota</taxon>
        <taxon>Clostridia</taxon>
        <taxon>Lachnospirales</taxon>
        <taxon>Vallitaleaceae</taxon>
        <taxon>Vallitalea</taxon>
    </lineage>
</organism>
<dbReference type="SUPFAM" id="SSF53901">
    <property type="entry name" value="Thiolase-like"/>
    <property type="match status" value="1"/>
</dbReference>
<dbReference type="InterPro" id="IPR014030">
    <property type="entry name" value="Ketoacyl_synth_N"/>
</dbReference>
<proteinExistence type="predicted"/>
<reference evidence="2" key="1">
    <citation type="submission" date="2020-07" db="EMBL/GenBank/DDBJ databases">
        <title>Vallitalea pronyensis genome.</title>
        <authorList>
            <person name="Postec A."/>
        </authorList>
    </citation>
    <scope>NUCLEOTIDE SEQUENCE</scope>
    <source>
        <strain evidence="2">FatNI3</strain>
    </source>
</reference>